<proteinExistence type="predicted"/>
<evidence type="ECO:0000313" key="2">
    <source>
        <dbReference type="EMBL" id="TPX45417.1"/>
    </source>
</evidence>
<dbReference type="AlphaFoldDB" id="A0A507D244"/>
<dbReference type="VEuPathDB" id="FungiDB:SeMB42_g04015"/>
<organism evidence="2 3">
    <name type="scientific">Synchytrium endobioticum</name>
    <dbReference type="NCBI Taxonomy" id="286115"/>
    <lineage>
        <taxon>Eukaryota</taxon>
        <taxon>Fungi</taxon>
        <taxon>Fungi incertae sedis</taxon>
        <taxon>Chytridiomycota</taxon>
        <taxon>Chytridiomycota incertae sedis</taxon>
        <taxon>Chytridiomycetes</taxon>
        <taxon>Synchytriales</taxon>
        <taxon>Synchytriaceae</taxon>
        <taxon>Synchytrium</taxon>
    </lineage>
</organism>
<comment type="caution">
    <text evidence="2">The sequence shown here is derived from an EMBL/GenBank/DDBJ whole genome shotgun (WGS) entry which is preliminary data.</text>
</comment>
<protein>
    <submittedName>
        <fullName evidence="2">Uncharacterized protein</fullName>
    </submittedName>
</protein>
<dbReference type="Proteomes" id="UP000317494">
    <property type="component" value="Unassembled WGS sequence"/>
</dbReference>
<dbReference type="Proteomes" id="UP000320475">
    <property type="component" value="Unassembled WGS sequence"/>
</dbReference>
<dbReference type="EMBL" id="QEAN01000154">
    <property type="protein sequence ID" value="TPX45417.1"/>
    <property type="molecule type" value="Genomic_DNA"/>
</dbReference>
<evidence type="ECO:0000313" key="3">
    <source>
        <dbReference type="Proteomes" id="UP000317494"/>
    </source>
</evidence>
<dbReference type="EMBL" id="QEAM01000317">
    <property type="protein sequence ID" value="TPX41504.1"/>
    <property type="molecule type" value="Genomic_DNA"/>
</dbReference>
<dbReference type="OrthoDB" id="2093493at2759"/>
<gene>
    <name evidence="1" type="ORF">SeLEV6574_g06054</name>
    <name evidence="2" type="ORF">SeMB42_g04015</name>
</gene>
<reference evidence="3 4" key="1">
    <citation type="journal article" date="2019" name="Sci. Rep.">
        <title>Comparative genomics of chytrid fungi reveal insights into the obligate biotrophic and pathogenic lifestyle of Synchytrium endobioticum.</title>
        <authorList>
            <person name="van de Vossenberg B.T.L.H."/>
            <person name="Warris S."/>
            <person name="Nguyen H.D.T."/>
            <person name="van Gent-Pelzer M.P.E."/>
            <person name="Joly D.L."/>
            <person name="van de Geest H.C."/>
            <person name="Bonants P.J.M."/>
            <person name="Smith D.S."/>
            <person name="Levesque C.A."/>
            <person name="van der Lee T.A.J."/>
        </authorList>
    </citation>
    <scope>NUCLEOTIDE SEQUENCE [LARGE SCALE GENOMIC DNA]</scope>
    <source>
        <strain evidence="1 4">LEV6574</strain>
        <strain evidence="2 3">MB42</strain>
    </source>
</reference>
<keyword evidence="3" id="KW-1185">Reference proteome</keyword>
<sequence length="163" mass="17810">MSFLAKWISGIVKAIPKSKQDLLWLITINPDHAPTVVRASEYRAISPGSAKQFVPTLIPGLNDTINKNYYFLHDARRNYPQTVIFTASELAPALSSGAVLSIVDGDSPAAPEGSSAAVTDAKPQITTESKLPPIINNKYTWRRATPYLQPDTTNPEFSIQGRT</sequence>
<accession>A0A507D244</accession>
<evidence type="ECO:0000313" key="1">
    <source>
        <dbReference type="EMBL" id="TPX41504.1"/>
    </source>
</evidence>
<evidence type="ECO:0000313" key="4">
    <source>
        <dbReference type="Proteomes" id="UP000320475"/>
    </source>
</evidence>
<name>A0A507D244_9FUNG</name>